<dbReference type="EMBL" id="HBEA01012693">
    <property type="protein sequence ID" value="CAD8260164.1"/>
    <property type="molecule type" value="Transcribed_RNA"/>
</dbReference>
<keyword evidence="3 6" id="KW-0547">Nucleotide-binding</keyword>
<protein>
    <recommendedName>
        <fullName evidence="2 6">GPN-loop GTPase 3</fullName>
    </recommendedName>
</protein>
<accession>A0A7R9UB89</accession>
<dbReference type="SUPFAM" id="SSF52540">
    <property type="entry name" value="P-loop containing nucleoside triphosphate hydrolases"/>
    <property type="match status" value="1"/>
</dbReference>
<dbReference type="PANTHER" id="PTHR21231:SF7">
    <property type="entry name" value="GPN-LOOP GTPASE 3"/>
    <property type="match status" value="1"/>
</dbReference>
<proteinExistence type="inferred from homology"/>
<dbReference type="FunFam" id="3.40.50.300:FF:000338">
    <property type="entry name" value="GPN-loop GTPase 2"/>
    <property type="match status" value="1"/>
</dbReference>
<gene>
    <name evidence="8" type="ORF">PPYR1160_LOCUS9666</name>
</gene>
<dbReference type="AlphaFoldDB" id="A0A7R9UB89"/>
<feature type="region of interest" description="Disordered" evidence="7">
    <location>
        <begin position="250"/>
        <end position="269"/>
    </location>
</feature>
<reference evidence="8" key="1">
    <citation type="submission" date="2021-01" db="EMBL/GenBank/DDBJ databases">
        <authorList>
            <person name="Corre E."/>
            <person name="Pelletier E."/>
            <person name="Niang G."/>
            <person name="Scheremetjew M."/>
            <person name="Finn R."/>
            <person name="Kale V."/>
            <person name="Holt S."/>
            <person name="Cochrane G."/>
            <person name="Meng A."/>
            <person name="Brown T."/>
            <person name="Cohen L."/>
        </authorList>
    </citation>
    <scope>NUCLEOTIDE SEQUENCE</scope>
    <source>
        <strain evidence="8">CCMP2078</strain>
    </source>
</reference>
<evidence type="ECO:0000256" key="1">
    <source>
        <dbReference type="ARBA" id="ARBA00005290"/>
    </source>
</evidence>
<comment type="function">
    <text evidence="6">Small GTPase required for proper nuclear import of RNA polymerase II and III (RNAPII and RNAPIII). May act at an RNAP assembly step prior to nuclear import.</text>
</comment>
<keyword evidence="5 6" id="KW-0342">GTP-binding</keyword>
<dbReference type="CDD" id="cd17872">
    <property type="entry name" value="GPN3"/>
    <property type="match status" value="1"/>
</dbReference>
<keyword evidence="4 6" id="KW-0378">Hydrolase</keyword>
<name>A0A7R9UB89_9STRA</name>
<evidence type="ECO:0000256" key="2">
    <source>
        <dbReference type="ARBA" id="ARBA00014587"/>
    </source>
</evidence>
<evidence type="ECO:0000256" key="6">
    <source>
        <dbReference type="RuleBase" id="RU365059"/>
    </source>
</evidence>
<evidence type="ECO:0000256" key="7">
    <source>
        <dbReference type="SAM" id="MobiDB-lite"/>
    </source>
</evidence>
<dbReference type="Gene3D" id="3.40.50.300">
    <property type="entry name" value="P-loop containing nucleotide triphosphate hydrolases"/>
    <property type="match status" value="1"/>
</dbReference>
<evidence type="ECO:0000256" key="3">
    <source>
        <dbReference type="ARBA" id="ARBA00022741"/>
    </source>
</evidence>
<dbReference type="Pfam" id="PF03029">
    <property type="entry name" value="ATP_bind_1"/>
    <property type="match status" value="1"/>
</dbReference>
<evidence type="ECO:0000313" key="8">
    <source>
        <dbReference type="EMBL" id="CAD8260164.1"/>
    </source>
</evidence>
<dbReference type="GO" id="GO:0005525">
    <property type="term" value="F:GTP binding"/>
    <property type="evidence" value="ECO:0007669"/>
    <property type="project" value="UniProtKB-KW"/>
</dbReference>
<evidence type="ECO:0000256" key="5">
    <source>
        <dbReference type="ARBA" id="ARBA00023134"/>
    </source>
</evidence>
<feature type="compositionally biased region" description="Acidic residues" evidence="7">
    <location>
        <begin position="260"/>
        <end position="269"/>
    </location>
</feature>
<organism evidence="8">
    <name type="scientific">Pinguiococcus pyrenoidosus</name>
    <dbReference type="NCBI Taxonomy" id="172671"/>
    <lineage>
        <taxon>Eukaryota</taxon>
        <taxon>Sar</taxon>
        <taxon>Stramenopiles</taxon>
        <taxon>Ochrophyta</taxon>
        <taxon>Pinguiophyceae</taxon>
        <taxon>Pinguiochrysidales</taxon>
        <taxon>Pinguiochrysidaceae</taxon>
        <taxon>Pinguiococcus</taxon>
    </lineage>
</organism>
<comment type="similarity">
    <text evidence="1 6">Belongs to the GPN-loop GTPase family.</text>
</comment>
<dbReference type="InterPro" id="IPR004130">
    <property type="entry name" value="Gpn"/>
</dbReference>
<dbReference type="PANTHER" id="PTHR21231">
    <property type="entry name" value="XPA-BINDING PROTEIN 1-RELATED"/>
    <property type="match status" value="1"/>
</dbReference>
<sequence>MRFGQLVVGPAGTGKTTYCRVIQEHCAAARRQVFIVNLDPAAEQQSNEVALDIRDLIQADEVMEELDYGPNGALVYCMEYLLDNIDWLQHALEEFAEDDYFLFDCPGQMELYSHIPVMRKVVQALQSIEFRIAAVYLIDATFVVDTPKFLAGSLQSLAAMVQLELPHINVVTKCDLVDQEELDKVLEMGSAEMVAQMHERTRGRLSQLTGALCTVIDSFSLVSYLPMNVKDEDTIEKVLLHTDHVIQYGEDLEPTHPDEAEVDPDTPNG</sequence>
<comment type="subunit">
    <text evidence="6">Binds to RNA polymerase II (RNAPII).</text>
</comment>
<evidence type="ECO:0000256" key="4">
    <source>
        <dbReference type="ARBA" id="ARBA00022801"/>
    </source>
</evidence>
<dbReference type="GO" id="GO:0003924">
    <property type="term" value="F:GTPase activity"/>
    <property type="evidence" value="ECO:0007669"/>
    <property type="project" value="TreeGrafter"/>
</dbReference>
<dbReference type="InterPro" id="IPR027417">
    <property type="entry name" value="P-loop_NTPase"/>
</dbReference>
<dbReference type="InterPro" id="IPR030228">
    <property type="entry name" value="Gpn3"/>
</dbReference>